<name>A0A5B0MPD2_PUCGR</name>
<dbReference type="Proteomes" id="UP000324748">
    <property type="component" value="Unassembled WGS sequence"/>
</dbReference>
<evidence type="ECO:0000313" key="4">
    <source>
        <dbReference type="EMBL" id="KAA1113206.1"/>
    </source>
</evidence>
<proteinExistence type="predicted"/>
<dbReference type="EMBL" id="VSWC01000138">
    <property type="protein sequence ID" value="KAA1078711.1"/>
    <property type="molecule type" value="Genomic_DNA"/>
</dbReference>
<dbReference type="EMBL" id="VDEP01000276">
    <property type="protein sequence ID" value="KAA1113631.1"/>
    <property type="molecule type" value="Genomic_DNA"/>
</dbReference>
<reference evidence="6 7" key="1">
    <citation type="submission" date="2019-05" db="EMBL/GenBank/DDBJ databases">
        <title>Emergence of the Ug99 lineage of the wheat stem rust pathogen through somatic hybridization.</title>
        <authorList>
            <person name="Li F."/>
            <person name="Upadhyaya N.M."/>
            <person name="Sperschneider J."/>
            <person name="Matny O."/>
            <person name="Nguyen-Phuc H."/>
            <person name="Mago R."/>
            <person name="Raley C."/>
            <person name="Miller M.E."/>
            <person name="Silverstein K.A.T."/>
            <person name="Henningsen E."/>
            <person name="Hirsch C.D."/>
            <person name="Visser B."/>
            <person name="Pretorius Z.A."/>
            <person name="Steffenson B.J."/>
            <person name="Schwessinger B."/>
            <person name="Dodds P.N."/>
            <person name="Figueroa M."/>
        </authorList>
    </citation>
    <scope>NUCLEOTIDE SEQUENCE [LARGE SCALE GENOMIC DNA]</scope>
    <source>
        <strain evidence="2">21-0</strain>
        <strain evidence="5 7">Ug99</strain>
    </source>
</reference>
<dbReference type="Proteomes" id="UP000325313">
    <property type="component" value="Unassembled WGS sequence"/>
</dbReference>
<evidence type="ECO:0000313" key="6">
    <source>
        <dbReference type="Proteomes" id="UP000324748"/>
    </source>
</evidence>
<protein>
    <submittedName>
        <fullName evidence="2">Uncharacterized protein</fullName>
    </submittedName>
</protein>
<keyword evidence="6" id="KW-1185">Reference proteome</keyword>
<evidence type="ECO:0000313" key="7">
    <source>
        <dbReference type="Proteomes" id="UP000325313"/>
    </source>
</evidence>
<dbReference type="EMBL" id="VSWC01000067">
    <property type="protein sequence ID" value="KAA1096644.1"/>
    <property type="molecule type" value="Genomic_DNA"/>
</dbReference>
<evidence type="ECO:0000313" key="2">
    <source>
        <dbReference type="EMBL" id="KAA1078711.1"/>
    </source>
</evidence>
<evidence type="ECO:0000313" key="3">
    <source>
        <dbReference type="EMBL" id="KAA1096644.1"/>
    </source>
</evidence>
<dbReference type="EMBL" id="VSWC01000015">
    <property type="protein sequence ID" value="KAA1113206.1"/>
    <property type="molecule type" value="Genomic_DNA"/>
</dbReference>
<comment type="caution">
    <text evidence="2">The sequence shown here is derived from an EMBL/GenBank/DDBJ whole genome shotgun (WGS) entry which is preliminary data.</text>
</comment>
<evidence type="ECO:0000313" key="1">
    <source>
        <dbReference type="EMBL" id="KAA1066841.1"/>
    </source>
</evidence>
<sequence length="62" mass="7158">MWGGTQTLARRVRKNLEVDVEISAYRFAKAKEFLNLFSRKAVIIGVRVGFVSKLQYPQNPFI</sequence>
<dbReference type="AlphaFoldDB" id="A0A5B0MPD2"/>
<accession>A0A5B0MPD2</accession>
<gene>
    <name evidence="1" type="ORF">PGT21_000404</name>
    <name evidence="2" type="ORF">PGT21_000640</name>
    <name evidence="3" type="ORF">PGT21_023744</name>
    <name evidence="4" type="ORF">PGT21_025090</name>
    <name evidence="5" type="ORF">PGTUg99_010532</name>
</gene>
<organism evidence="2 6">
    <name type="scientific">Puccinia graminis f. sp. tritici</name>
    <dbReference type="NCBI Taxonomy" id="56615"/>
    <lineage>
        <taxon>Eukaryota</taxon>
        <taxon>Fungi</taxon>
        <taxon>Dikarya</taxon>
        <taxon>Basidiomycota</taxon>
        <taxon>Pucciniomycotina</taxon>
        <taxon>Pucciniomycetes</taxon>
        <taxon>Pucciniales</taxon>
        <taxon>Pucciniaceae</taxon>
        <taxon>Puccinia</taxon>
    </lineage>
</organism>
<evidence type="ECO:0000313" key="5">
    <source>
        <dbReference type="EMBL" id="KAA1113631.1"/>
    </source>
</evidence>
<dbReference type="EMBL" id="VSWC01000193">
    <property type="protein sequence ID" value="KAA1066841.1"/>
    <property type="molecule type" value="Genomic_DNA"/>
</dbReference>